<dbReference type="Proteomes" id="UP001165082">
    <property type="component" value="Unassembled WGS sequence"/>
</dbReference>
<protein>
    <submittedName>
        <fullName evidence="2">Uncharacterized protein</fullName>
    </submittedName>
</protein>
<keyword evidence="3" id="KW-1185">Reference proteome</keyword>
<comment type="caution">
    <text evidence="2">The sequence shown here is derived from an EMBL/GenBank/DDBJ whole genome shotgun (WGS) entry which is preliminary data.</text>
</comment>
<feature type="region of interest" description="Disordered" evidence="1">
    <location>
        <begin position="91"/>
        <end position="110"/>
    </location>
</feature>
<name>A0A9W7G2S4_9STRA</name>
<evidence type="ECO:0000256" key="1">
    <source>
        <dbReference type="SAM" id="MobiDB-lite"/>
    </source>
</evidence>
<organism evidence="2 3">
    <name type="scientific">Triparma retinervis</name>
    <dbReference type="NCBI Taxonomy" id="2557542"/>
    <lineage>
        <taxon>Eukaryota</taxon>
        <taxon>Sar</taxon>
        <taxon>Stramenopiles</taxon>
        <taxon>Ochrophyta</taxon>
        <taxon>Bolidophyceae</taxon>
        <taxon>Parmales</taxon>
        <taxon>Triparmaceae</taxon>
        <taxon>Triparma</taxon>
    </lineage>
</organism>
<evidence type="ECO:0000313" key="2">
    <source>
        <dbReference type="EMBL" id="GMI30802.1"/>
    </source>
</evidence>
<gene>
    <name evidence="2" type="ORF">TrRE_jg2245</name>
</gene>
<sequence>MAMRSLQIAMRTEQAAMRTKLLQEISSVRSEQAAMSAELSSVRSEQAIVRSELSSVRESLSQMTNVLNSVAASVLSLVVSNGHTRALPHTAAALPKRSHSEDDNPRSDVLVKTEQFDEQLDEHLYKRVKSESSSPFTPPPLSTSSPRLPERSPREGLRVLSEDELLSQDAFEGPQVQDLGSHLTRVQQGQMKDFRDKQGGERGKRKGGVLGWAPPGGNDGGILGWVPPGGTVE</sequence>
<reference evidence="2" key="1">
    <citation type="submission" date="2022-07" db="EMBL/GenBank/DDBJ databases">
        <title>Genome analysis of Parmales, a sister group of diatoms, reveals the evolutionary specialization of diatoms from phago-mixotrophs to photoautotrophs.</title>
        <authorList>
            <person name="Ban H."/>
            <person name="Sato S."/>
            <person name="Yoshikawa S."/>
            <person name="Kazumasa Y."/>
            <person name="Nakamura Y."/>
            <person name="Ichinomiya M."/>
            <person name="Saitoh K."/>
            <person name="Sato N."/>
            <person name="Blanc-Mathieu R."/>
            <person name="Endo H."/>
            <person name="Kuwata A."/>
            <person name="Ogata H."/>
        </authorList>
    </citation>
    <scope>NUCLEOTIDE SEQUENCE</scope>
</reference>
<evidence type="ECO:0000313" key="3">
    <source>
        <dbReference type="Proteomes" id="UP001165082"/>
    </source>
</evidence>
<feature type="compositionally biased region" description="Basic and acidic residues" evidence="1">
    <location>
        <begin position="98"/>
        <end position="110"/>
    </location>
</feature>
<dbReference type="EMBL" id="BRXZ01007649">
    <property type="protein sequence ID" value="GMI30802.1"/>
    <property type="molecule type" value="Genomic_DNA"/>
</dbReference>
<dbReference type="Gene3D" id="1.20.58.130">
    <property type="match status" value="1"/>
</dbReference>
<feature type="compositionally biased region" description="Basic and acidic residues" evidence="1">
    <location>
        <begin position="192"/>
        <end position="202"/>
    </location>
</feature>
<feature type="region of interest" description="Disordered" evidence="1">
    <location>
        <begin position="126"/>
        <end position="154"/>
    </location>
</feature>
<feature type="region of interest" description="Disordered" evidence="1">
    <location>
        <begin position="184"/>
        <end position="233"/>
    </location>
</feature>
<dbReference type="AlphaFoldDB" id="A0A9W7G2S4"/>
<proteinExistence type="predicted"/>
<accession>A0A9W7G2S4</accession>